<feature type="domain" description="ABC transporter" evidence="4">
    <location>
        <begin position="19"/>
        <end position="264"/>
    </location>
</feature>
<dbReference type="Proteomes" id="UP001454086">
    <property type="component" value="Unassembled WGS sequence"/>
</dbReference>
<evidence type="ECO:0000256" key="1">
    <source>
        <dbReference type="ARBA" id="ARBA00022448"/>
    </source>
</evidence>
<dbReference type="SUPFAM" id="SSF52540">
    <property type="entry name" value="P-loop containing nucleoside triphosphate hydrolases"/>
    <property type="match status" value="1"/>
</dbReference>
<dbReference type="PANTHER" id="PTHR43776">
    <property type="entry name" value="TRANSPORT ATP-BINDING PROTEIN"/>
    <property type="match status" value="1"/>
</dbReference>
<dbReference type="InterPro" id="IPR027417">
    <property type="entry name" value="P-loop_NTPase"/>
</dbReference>
<keyword evidence="1" id="KW-0813">Transport</keyword>
<protein>
    <submittedName>
        <fullName evidence="5">Oligopeptide/dipeptide ABC transporter ATP-binding protein</fullName>
    </submittedName>
</protein>
<dbReference type="Pfam" id="PF00005">
    <property type="entry name" value="ABC_tran"/>
    <property type="match status" value="1"/>
</dbReference>
<proteinExistence type="predicted"/>
<evidence type="ECO:0000259" key="4">
    <source>
        <dbReference type="PROSITE" id="PS50893"/>
    </source>
</evidence>
<evidence type="ECO:0000313" key="6">
    <source>
        <dbReference type="Proteomes" id="UP001454086"/>
    </source>
</evidence>
<dbReference type="InterPro" id="IPR003593">
    <property type="entry name" value="AAA+_ATPase"/>
</dbReference>
<dbReference type="EMBL" id="JBBMFM010000203">
    <property type="protein sequence ID" value="MEQ2428647.1"/>
    <property type="molecule type" value="Genomic_DNA"/>
</dbReference>
<reference evidence="5 6" key="1">
    <citation type="submission" date="2024-03" db="EMBL/GenBank/DDBJ databases">
        <title>Human intestinal bacterial collection.</title>
        <authorList>
            <person name="Pauvert C."/>
            <person name="Hitch T.C.A."/>
            <person name="Clavel T."/>
        </authorList>
    </citation>
    <scope>NUCLEOTIDE SEQUENCE [LARGE SCALE GENOMIC DNA]</scope>
    <source>
        <strain evidence="5 6">CLA-SR-H021</strain>
    </source>
</reference>
<dbReference type="InterPro" id="IPR003439">
    <property type="entry name" value="ABC_transporter-like_ATP-bd"/>
</dbReference>
<dbReference type="PROSITE" id="PS50893">
    <property type="entry name" value="ABC_TRANSPORTER_2"/>
    <property type="match status" value="1"/>
</dbReference>
<organism evidence="5 6">
    <name type="scientific">Enterocloster hominis</name>
    <name type="common">ex Hitch et al. 2024</name>
    <dbReference type="NCBI Taxonomy" id="1917870"/>
    <lineage>
        <taxon>Bacteria</taxon>
        <taxon>Bacillati</taxon>
        <taxon>Bacillota</taxon>
        <taxon>Clostridia</taxon>
        <taxon>Lachnospirales</taxon>
        <taxon>Lachnospiraceae</taxon>
        <taxon>Enterocloster</taxon>
    </lineage>
</organism>
<keyword evidence="2" id="KW-0547">Nucleotide-binding</keyword>
<dbReference type="NCBIfam" id="TIGR01727">
    <property type="entry name" value="oligo_HPY"/>
    <property type="match status" value="1"/>
</dbReference>
<accession>A0ABV1DE42</accession>
<evidence type="ECO:0000256" key="2">
    <source>
        <dbReference type="ARBA" id="ARBA00022741"/>
    </source>
</evidence>
<dbReference type="RefSeq" id="WP_349118925.1">
    <property type="nucleotide sequence ID" value="NZ_JBBMFM010000203.1"/>
</dbReference>
<name>A0ABV1DE42_9FIRM</name>
<comment type="caution">
    <text evidence="5">The sequence shown here is derived from an EMBL/GenBank/DDBJ whole genome shotgun (WGS) entry which is preliminary data.</text>
</comment>
<dbReference type="InterPro" id="IPR050319">
    <property type="entry name" value="ABC_transp_ATP-bind"/>
</dbReference>
<evidence type="ECO:0000256" key="3">
    <source>
        <dbReference type="ARBA" id="ARBA00022840"/>
    </source>
</evidence>
<keyword evidence="3 5" id="KW-0067">ATP-binding</keyword>
<evidence type="ECO:0000313" key="5">
    <source>
        <dbReference type="EMBL" id="MEQ2428647.1"/>
    </source>
</evidence>
<dbReference type="SMART" id="SM00382">
    <property type="entry name" value="AAA"/>
    <property type="match status" value="1"/>
</dbReference>
<sequence length="318" mass="35379">MDDSIVRNVSDNDGKENLIEVKDLKKHFKVSGAGMLHAVDGVNFAVRKGETLGLVGESGCGKSTVGTVLMRLQGATGGQVLVNGRNIFDVRSRSEDLELRRRMQIIFQDPYSSLNPKKRVKDILAEAYKIHKSCTKERLDSTIDALCDVTGIAKDMLMQYPHELDGGKRQVVGIARALSLNPDFIVCDEPVSALDVSVQAKIINLLMDLQNKMDLSYLFISHDLSVVKHISHRVAVMYLGKIVEIADKDILFGDTRHPYSIALLSAIPKVDVNRKVRRIVLKGDVPSPIDPKPVCRFASRCWMSEPVCFEQEPPLQEI</sequence>
<keyword evidence="6" id="KW-1185">Reference proteome</keyword>
<dbReference type="Pfam" id="PF08352">
    <property type="entry name" value="oligo_HPY"/>
    <property type="match status" value="1"/>
</dbReference>
<gene>
    <name evidence="5" type="ORF">WMQ36_27180</name>
</gene>
<dbReference type="PANTHER" id="PTHR43776:SF8">
    <property type="entry name" value="ABC TRANSPORTER, ATP-BINDING PROTEIN"/>
    <property type="match status" value="1"/>
</dbReference>
<dbReference type="GO" id="GO:0005524">
    <property type="term" value="F:ATP binding"/>
    <property type="evidence" value="ECO:0007669"/>
    <property type="project" value="UniProtKB-KW"/>
</dbReference>
<dbReference type="Gene3D" id="3.40.50.300">
    <property type="entry name" value="P-loop containing nucleotide triphosphate hydrolases"/>
    <property type="match status" value="1"/>
</dbReference>
<feature type="non-terminal residue" evidence="5">
    <location>
        <position position="318"/>
    </location>
</feature>
<dbReference type="InterPro" id="IPR013563">
    <property type="entry name" value="Oligopep_ABC_C"/>
</dbReference>
<dbReference type="CDD" id="cd03257">
    <property type="entry name" value="ABC_NikE_OppD_transporters"/>
    <property type="match status" value="1"/>
</dbReference>